<protein>
    <submittedName>
        <fullName evidence="3">ATP-binding protein</fullName>
    </submittedName>
</protein>
<name>A0A398CM54_9BURK</name>
<reference evidence="3 4" key="1">
    <citation type="submission" date="2018-09" db="EMBL/GenBank/DDBJ databases">
        <title>Draft genome of Simplicispira sp. NY-02.</title>
        <authorList>
            <person name="Im W.T."/>
        </authorList>
    </citation>
    <scope>NUCLEOTIDE SEQUENCE [LARGE SCALE GENOMIC DNA]</scope>
    <source>
        <strain evidence="3 4">NY-02</strain>
    </source>
</reference>
<dbReference type="OrthoDB" id="9801684at2"/>
<evidence type="ECO:0000259" key="1">
    <source>
        <dbReference type="Pfam" id="PF13173"/>
    </source>
</evidence>
<evidence type="ECO:0000313" key="4">
    <source>
        <dbReference type="Proteomes" id="UP000266302"/>
    </source>
</evidence>
<comment type="caution">
    <text evidence="3">The sequence shown here is derived from an EMBL/GenBank/DDBJ whole genome shotgun (WGS) entry which is preliminary data.</text>
</comment>
<dbReference type="EMBL" id="QXJC01000001">
    <property type="protein sequence ID" value="RID99983.1"/>
    <property type="molecule type" value="Genomic_DNA"/>
</dbReference>
<dbReference type="InterPro" id="IPR027417">
    <property type="entry name" value="P-loop_NTPase"/>
</dbReference>
<dbReference type="RefSeq" id="WP_119108426.1">
    <property type="nucleotide sequence ID" value="NZ_QXJC01000001.1"/>
</dbReference>
<accession>A0A398CM54</accession>
<dbReference type="GO" id="GO:0005524">
    <property type="term" value="F:ATP binding"/>
    <property type="evidence" value="ECO:0007669"/>
    <property type="project" value="UniProtKB-KW"/>
</dbReference>
<dbReference type="InterPro" id="IPR041682">
    <property type="entry name" value="AAA_14"/>
</dbReference>
<keyword evidence="3" id="KW-0547">Nucleotide-binding</keyword>
<dbReference type="Proteomes" id="UP000266302">
    <property type="component" value="Unassembled WGS sequence"/>
</dbReference>
<evidence type="ECO:0000259" key="2">
    <source>
        <dbReference type="Pfam" id="PF13635"/>
    </source>
</evidence>
<dbReference type="Pfam" id="PF13173">
    <property type="entry name" value="AAA_14"/>
    <property type="match status" value="1"/>
</dbReference>
<dbReference type="PANTHER" id="PTHR33295:SF8">
    <property type="entry name" value="AAA+ ATPASE DOMAIN-CONTAINING PROTEIN"/>
    <property type="match status" value="1"/>
</dbReference>
<sequence length="445" mass="49738">MQSQFRPIIRQKILDAQAAPLPSLTRRDVWLPAVAGKALAVIGMRRAGKTSFLWQLLAERHALGVPREGLLYFSFEDERLAGLQAADLDVLVDEYFRLHPQWRDQRRCTFFLDEIQVVSGWEVFARRLLDSENIELFLSGSSAKLLSREVATSMRGRAMEAVVTPFSFREALRHAGQEPDKPAPNLGKAGQSQLEHLLLAYLRDGGFPEAQGVAMDARSRRELLRGYVDVVLLRDVIERHNLSQPQVLRWLVQQLLGNTAGAFSINKFHADLRSRGVPVGKDSLHQMLAHLEDAFLLSSIALATDSVRRRQVNPRKVYPVDTGLMAVFDPSGKPNLGHALETVVLHELQRRGAAVGYVLTSSGYEVDFHAALPGGEQWLVQVCLDVSDAATLQREVRALQDARLDWPRARMMLVYLSAPPALAVPAPIELHRAIHWLLQPMDGTS</sequence>
<dbReference type="Pfam" id="PF13635">
    <property type="entry name" value="DUF4143"/>
    <property type="match status" value="1"/>
</dbReference>
<evidence type="ECO:0000313" key="3">
    <source>
        <dbReference type="EMBL" id="RID99983.1"/>
    </source>
</evidence>
<keyword evidence="3" id="KW-0067">ATP-binding</keyword>
<feature type="domain" description="AAA" evidence="1">
    <location>
        <begin position="37"/>
        <end position="172"/>
    </location>
</feature>
<organism evidence="3 4">
    <name type="scientific">Simplicispira hankyongi</name>
    <dbReference type="NCBI Taxonomy" id="2315688"/>
    <lineage>
        <taxon>Bacteria</taxon>
        <taxon>Pseudomonadati</taxon>
        <taxon>Pseudomonadota</taxon>
        <taxon>Betaproteobacteria</taxon>
        <taxon>Burkholderiales</taxon>
        <taxon>Comamonadaceae</taxon>
        <taxon>Simplicispira</taxon>
    </lineage>
</organism>
<dbReference type="SUPFAM" id="SSF52540">
    <property type="entry name" value="P-loop containing nucleoside triphosphate hydrolases"/>
    <property type="match status" value="1"/>
</dbReference>
<dbReference type="AlphaFoldDB" id="A0A398CM54"/>
<keyword evidence="4" id="KW-1185">Reference proteome</keyword>
<dbReference type="InterPro" id="IPR025420">
    <property type="entry name" value="DUF4143"/>
</dbReference>
<feature type="domain" description="DUF4143" evidence="2">
    <location>
        <begin position="234"/>
        <end position="383"/>
    </location>
</feature>
<proteinExistence type="predicted"/>
<dbReference type="PANTHER" id="PTHR33295">
    <property type="entry name" value="ATPASE"/>
    <property type="match status" value="1"/>
</dbReference>
<gene>
    <name evidence="3" type="ORF">D3F03_06305</name>
</gene>